<evidence type="ECO:0000313" key="12">
    <source>
        <dbReference type="Proteomes" id="UP001164727"/>
    </source>
</evidence>
<accession>A0ABY7BSE3</accession>
<evidence type="ECO:0000256" key="3">
    <source>
        <dbReference type="ARBA" id="ARBA00022553"/>
    </source>
</evidence>
<sequence length="76" mass="8954">MIFDKVKKIICERKSIEEDKIFLETRLKEDLALDSFDAVELVIELEKIFDLKISDEAMQQFKIVKDIVNYVESNLS</sequence>
<comment type="PTM">
    <text evidence="7">4'-phosphopantetheine is transferred from CoA to a specific serine of apo-ACP by AcpS. This modification is essential for activity because fatty acids are bound in thioester linkage to the sulfhydryl of the prosthetic group.</text>
</comment>
<keyword evidence="7" id="KW-0963">Cytoplasm</keyword>
<keyword evidence="3 7" id="KW-0597">Phosphoprotein</keyword>
<dbReference type="InterPro" id="IPR003231">
    <property type="entry name" value="ACP"/>
</dbReference>
<keyword evidence="2 7" id="KW-0444">Lipid biosynthesis</keyword>
<dbReference type="NCBIfam" id="TIGR00517">
    <property type="entry name" value="acyl_carrier"/>
    <property type="match status" value="1"/>
</dbReference>
<protein>
    <recommendedName>
        <fullName evidence="7 8">Acyl carrier protein</fullName>
        <shortName evidence="7">ACP</shortName>
    </recommendedName>
</protein>
<reference evidence="11 12" key="1">
    <citation type="journal article" date="2023" name="Microbiol. Resour. Announc.">
        <title>Complete Genome of 'Candidatus Phytoplasma rubi' RS, a Phytopathogenic Bacterium Associated with Rubus Stunt Disease.</title>
        <authorList>
            <person name="Duckeck D."/>
            <person name="Zubert C."/>
            <person name="Bohm J.W."/>
            <person name="Carminati G."/>
            <person name="Schneider B."/>
            <person name="Kube M."/>
        </authorList>
    </citation>
    <scope>NUCLEOTIDE SEQUENCE [LARGE SCALE GENOMIC DNA]</scope>
    <source>
        <strain evidence="11 12">RS</strain>
    </source>
</reference>
<organism evidence="11 12">
    <name type="scientific">Candidatus Phytoplasma rubi</name>
    <dbReference type="NCBI Taxonomy" id="399025"/>
    <lineage>
        <taxon>Bacteria</taxon>
        <taxon>Bacillati</taxon>
        <taxon>Mycoplasmatota</taxon>
        <taxon>Mollicutes</taxon>
        <taxon>Acholeplasmatales</taxon>
        <taxon>Acholeplasmataceae</taxon>
        <taxon>Candidatus Phytoplasma</taxon>
        <taxon>16SrV (Elm yellows group)</taxon>
    </lineage>
</organism>
<evidence type="ECO:0000256" key="7">
    <source>
        <dbReference type="HAMAP-Rule" id="MF_01217"/>
    </source>
</evidence>
<evidence type="ECO:0000256" key="1">
    <source>
        <dbReference type="ARBA" id="ARBA00022450"/>
    </source>
</evidence>
<dbReference type="InterPro" id="IPR009081">
    <property type="entry name" value="PP-bd_ACP"/>
</dbReference>
<keyword evidence="6 7" id="KW-0275">Fatty acid biosynthesis</keyword>
<dbReference type="HAMAP" id="MF_01217">
    <property type="entry name" value="Acyl_carrier"/>
    <property type="match status" value="1"/>
</dbReference>
<evidence type="ECO:0000256" key="6">
    <source>
        <dbReference type="ARBA" id="ARBA00023160"/>
    </source>
</evidence>
<comment type="subcellular location">
    <subcellularLocation>
        <location evidence="7">Cytoplasm</location>
    </subcellularLocation>
</comment>
<dbReference type="PANTHER" id="PTHR20863:SF76">
    <property type="entry name" value="CARRIER DOMAIN-CONTAINING PROTEIN"/>
    <property type="match status" value="1"/>
</dbReference>
<proteinExistence type="inferred from homology"/>
<comment type="pathway">
    <text evidence="7 9">Lipid metabolism; fatty acid biosynthesis.</text>
</comment>
<evidence type="ECO:0000313" key="11">
    <source>
        <dbReference type="EMBL" id="WAN63549.1"/>
    </source>
</evidence>
<name>A0ABY7BSE3_9MOLU</name>
<dbReference type="PANTHER" id="PTHR20863">
    <property type="entry name" value="ACYL CARRIER PROTEIN"/>
    <property type="match status" value="1"/>
</dbReference>
<evidence type="ECO:0000256" key="8">
    <source>
        <dbReference type="NCBIfam" id="TIGR00517"/>
    </source>
</evidence>
<dbReference type="PROSITE" id="PS50075">
    <property type="entry name" value="CARRIER"/>
    <property type="match status" value="1"/>
</dbReference>
<dbReference type="Proteomes" id="UP001164727">
    <property type="component" value="Chromosome"/>
</dbReference>
<comment type="PTM">
    <text evidence="9">4'-phosphopantetheine is transferred from CoA to a specific serine of apo-ACP by acpS.</text>
</comment>
<dbReference type="EMBL" id="CP114006">
    <property type="protein sequence ID" value="WAN63549.1"/>
    <property type="molecule type" value="Genomic_DNA"/>
</dbReference>
<gene>
    <name evidence="7" type="primary">acpP</name>
    <name evidence="11" type="ORF">RS022_07200</name>
</gene>
<evidence type="ECO:0000256" key="9">
    <source>
        <dbReference type="RuleBase" id="RU003545"/>
    </source>
</evidence>
<keyword evidence="12" id="KW-1185">Reference proteome</keyword>
<feature type="domain" description="Carrier" evidence="10">
    <location>
        <begin position="1"/>
        <end position="75"/>
    </location>
</feature>
<keyword evidence="4 7" id="KW-0276">Fatty acid metabolism</keyword>
<dbReference type="NCBIfam" id="NF002148">
    <property type="entry name" value="PRK00982.1-2"/>
    <property type="match status" value="1"/>
</dbReference>
<comment type="similarity">
    <text evidence="7">Belongs to the acyl carrier protein (ACP) family.</text>
</comment>
<evidence type="ECO:0000256" key="4">
    <source>
        <dbReference type="ARBA" id="ARBA00022832"/>
    </source>
</evidence>
<dbReference type="SUPFAM" id="SSF47336">
    <property type="entry name" value="ACP-like"/>
    <property type="match status" value="1"/>
</dbReference>
<evidence type="ECO:0000256" key="2">
    <source>
        <dbReference type="ARBA" id="ARBA00022516"/>
    </source>
</evidence>
<dbReference type="Gene3D" id="1.10.1200.10">
    <property type="entry name" value="ACP-like"/>
    <property type="match status" value="1"/>
</dbReference>
<keyword evidence="1 7" id="KW-0596">Phosphopantetheine</keyword>
<keyword evidence="5 7" id="KW-0443">Lipid metabolism</keyword>
<feature type="modified residue" description="O-(pantetheine 4'-phosphoryl)serine" evidence="7">
    <location>
        <position position="35"/>
    </location>
</feature>
<evidence type="ECO:0000256" key="5">
    <source>
        <dbReference type="ARBA" id="ARBA00023098"/>
    </source>
</evidence>
<evidence type="ECO:0000259" key="10">
    <source>
        <dbReference type="PROSITE" id="PS50075"/>
    </source>
</evidence>
<dbReference type="InterPro" id="IPR036736">
    <property type="entry name" value="ACP-like_sf"/>
</dbReference>
<comment type="function">
    <text evidence="7 9">Carrier of the growing fatty acid chain in fatty acid biosynthesis.</text>
</comment>
<dbReference type="NCBIfam" id="NF002150">
    <property type="entry name" value="PRK00982.1-4"/>
    <property type="match status" value="1"/>
</dbReference>
<dbReference type="RefSeq" id="WP_268849736.1">
    <property type="nucleotide sequence ID" value="NZ_CP114006.1"/>
</dbReference>
<dbReference type="Pfam" id="PF14573">
    <property type="entry name" value="PP-binding_2"/>
    <property type="match status" value="1"/>
</dbReference>